<dbReference type="Proteomes" id="UP000237968">
    <property type="component" value="Unassembled WGS sequence"/>
</dbReference>
<sequence>MEAKQLAPDALFTQYIDVVNRAIAANKDEIPFKQLLSVGEKILGDKRIGVEIYKTDPKYPHDYFTLTYSGKELHATHGKDAPDIGWKVKEEHLQHVVDDPDTFIEHPTKLDLDWLKTRLSSIKS</sequence>
<dbReference type="AlphaFoldDB" id="A0A2S9XAV9"/>
<keyword evidence="2" id="KW-1185">Reference proteome</keyword>
<dbReference type="OrthoDB" id="5733472at2"/>
<gene>
    <name evidence="1" type="ORF">ENSA5_69370</name>
</gene>
<accession>A0A2S9XAV9</accession>
<comment type="caution">
    <text evidence="1">The sequence shown here is derived from an EMBL/GenBank/DDBJ whole genome shotgun (WGS) entry which is preliminary data.</text>
</comment>
<organism evidence="1 2">
    <name type="scientific">Enhygromyxa salina</name>
    <dbReference type="NCBI Taxonomy" id="215803"/>
    <lineage>
        <taxon>Bacteria</taxon>
        <taxon>Pseudomonadati</taxon>
        <taxon>Myxococcota</taxon>
        <taxon>Polyangia</taxon>
        <taxon>Nannocystales</taxon>
        <taxon>Nannocystaceae</taxon>
        <taxon>Enhygromyxa</taxon>
    </lineage>
</organism>
<protein>
    <submittedName>
        <fullName evidence="1">Uncharacterized protein</fullName>
    </submittedName>
</protein>
<name>A0A2S9XAV9_9BACT</name>
<reference evidence="1 2" key="1">
    <citation type="submission" date="2018-03" db="EMBL/GenBank/DDBJ databases">
        <title>Draft Genome Sequences of the Obligatory Marine Myxobacteria Enhygromyxa salina SWB005.</title>
        <authorList>
            <person name="Poehlein A."/>
            <person name="Moghaddam J.A."/>
            <person name="Harms H."/>
            <person name="Alanjari M."/>
            <person name="Koenig G.M."/>
            <person name="Daniel R."/>
            <person name="Schaeberle T.F."/>
        </authorList>
    </citation>
    <scope>NUCLEOTIDE SEQUENCE [LARGE SCALE GENOMIC DNA]</scope>
    <source>
        <strain evidence="1 2">SWB005</strain>
    </source>
</reference>
<proteinExistence type="predicted"/>
<dbReference type="RefSeq" id="WP_106396054.1">
    <property type="nucleotide sequence ID" value="NZ_PVNK01000308.1"/>
</dbReference>
<dbReference type="EMBL" id="PVNK01000308">
    <property type="protein sequence ID" value="PRP89994.1"/>
    <property type="molecule type" value="Genomic_DNA"/>
</dbReference>
<evidence type="ECO:0000313" key="2">
    <source>
        <dbReference type="Proteomes" id="UP000237968"/>
    </source>
</evidence>
<evidence type="ECO:0000313" key="1">
    <source>
        <dbReference type="EMBL" id="PRP89994.1"/>
    </source>
</evidence>